<evidence type="ECO:0000256" key="1">
    <source>
        <dbReference type="ARBA" id="ARBA00001947"/>
    </source>
</evidence>
<dbReference type="PANTHER" id="PTHR42683">
    <property type="entry name" value="ALDEHYDE REDUCTASE"/>
    <property type="match status" value="1"/>
</dbReference>
<evidence type="ECO:0000259" key="9">
    <source>
        <dbReference type="SMART" id="SM00829"/>
    </source>
</evidence>
<dbReference type="FunFam" id="3.40.50.720:FF:000022">
    <property type="entry name" value="Cinnamyl alcohol dehydrogenase"/>
    <property type="match status" value="1"/>
</dbReference>
<reference evidence="10" key="1">
    <citation type="submission" date="2020-09" db="EMBL/GenBank/DDBJ databases">
        <title>Acinetobacter baumannii E-072658 complete genome.</title>
        <authorList>
            <person name="Hamidian M."/>
            <person name="Maharjan R."/>
            <person name="Cain A.K."/>
            <person name="Faruga D.N."/>
            <person name="Paulsen I.T."/>
        </authorList>
    </citation>
    <scope>NUCLEOTIDE SEQUENCE</scope>
    <source>
        <strain evidence="10">E-072658</strain>
        <plasmid evidence="10">p8E072658</plasmid>
    </source>
</reference>
<evidence type="ECO:0000256" key="3">
    <source>
        <dbReference type="ARBA" id="ARBA00022723"/>
    </source>
</evidence>
<dbReference type="SMART" id="SM00829">
    <property type="entry name" value="PKS_ER"/>
    <property type="match status" value="1"/>
</dbReference>
<protein>
    <recommendedName>
        <fullName evidence="7">alcohol dehydrogenase (NADP(+))</fullName>
        <ecNumber evidence="7">1.1.1.2</ecNumber>
    </recommendedName>
</protein>
<dbReference type="InterPro" id="IPR002328">
    <property type="entry name" value="ADH_Zn_CS"/>
</dbReference>
<geneLocation type="plasmid" evidence="10 11">
    <name>p8E072658</name>
</geneLocation>
<evidence type="ECO:0000256" key="8">
    <source>
        <dbReference type="RuleBase" id="RU361277"/>
    </source>
</evidence>
<dbReference type="FunFam" id="3.90.180.10:FF:000018">
    <property type="entry name" value="NAD(P)-dependent alcohol dehydrogenase"/>
    <property type="match status" value="1"/>
</dbReference>
<dbReference type="SUPFAM" id="SSF50129">
    <property type="entry name" value="GroES-like"/>
    <property type="match status" value="1"/>
</dbReference>
<dbReference type="Proteomes" id="UP001050565">
    <property type="component" value="Plasmid p8E072658"/>
</dbReference>
<evidence type="ECO:0000256" key="5">
    <source>
        <dbReference type="ARBA" id="ARBA00022857"/>
    </source>
</evidence>
<dbReference type="Pfam" id="PF08240">
    <property type="entry name" value="ADH_N"/>
    <property type="match status" value="1"/>
</dbReference>
<accession>A0A9Q8L3A9</accession>
<keyword evidence="3 8" id="KW-0479">Metal-binding</keyword>
<dbReference type="InterPro" id="IPR036291">
    <property type="entry name" value="NAD(P)-bd_dom_sf"/>
</dbReference>
<dbReference type="InterPro" id="IPR013149">
    <property type="entry name" value="ADH-like_C"/>
</dbReference>
<name>A0A9Q8L3A9_ACIBA</name>
<dbReference type="PROSITE" id="PS00059">
    <property type="entry name" value="ADH_ZINC"/>
    <property type="match status" value="1"/>
</dbReference>
<dbReference type="Pfam" id="PF00107">
    <property type="entry name" value="ADH_zinc_N"/>
    <property type="match status" value="1"/>
</dbReference>
<comment type="similarity">
    <text evidence="2 8">Belongs to the zinc-containing alcohol dehydrogenase family.</text>
</comment>
<dbReference type="EMBL" id="CP061706">
    <property type="protein sequence ID" value="UAA86690.1"/>
    <property type="molecule type" value="Genomic_DNA"/>
</dbReference>
<dbReference type="InterPro" id="IPR029752">
    <property type="entry name" value="D-isomer_DH_CS1"/>
</dbReference>
<sequence>MSNNIIHAYAALQPAQELVPYTFDAGELLPHEVEIQVEYCGLCHSDLSIIQNDWQVSQYPVIPGHEVIGQISRIGAGAQGLHIGQRVGLGWTAETCEHCASCLQGERIFCSDLVPTIVGHAGGFADKVRASWQWVIPLPEQLDPITAGPLLCGGVTVFHPLMQHKIQAVHKVGVIGIGGLGHIAIKLLKAWGCEITAFSSNLAKKHDLLKMGAHNVLQSDDYQAMKSYYSQFDLILSTVNVGLQWNEYLKLLSPRGAFHFVGAVLTPAQIDPGILMARSIQLTGSDTGTPATLKQLLAFAERFQIRPQVEVFPMSQVNQAIAHLKSGKTRYRIVLKADF</sequence>
<dbReference type="CDD" id="cd05283">
    <property type="entry name" value="CAD1"/>
    <property type="match status" value="1"/>
</dbReference>
<dbReference type="GO" id="GO:0008270">
    <property type="term" value="F:zinc ion binding"/>
    <property type="evidence" value="ECO:0007669"/>
    <property type="project" value="InterPro"/>
</dbReference>
<organism evidence="10 11">
    <name type="scientific">Acinetobacter baumannii</name>
    <dbReference type="NCBI Taxonomy" id="470"/>
    <lineage>
        <taxon>Bacteria</taxon>
        <taxon>Pseudomonadati</taxon>
        <taxon>Pseudomonadota</taxon>
        <taxon>Gammaproteobacteria</taxon>
        <taxon>Moraxellales</taxon>
        <taxon>Moraxellaceae</taxon>
        <taxon>Acinetobacter</taxon>
        <taxon>Acinetobacter calcoaceticus/baumannii complex</taxon>
    </lineage>
</organism>
<evidence type="ECO:0000256" key="2">
    <source>
        <dbReference type="ARBA" id="ARBA00008072"/>
    </source>
</evidence>
<evidence type="ECO:0000313" key="10">
    <source>
        <dbReference type="EMBL" id="UAA86690.1"/>
    </source>
</evidence>
<dbReference type="InterPro" id="IPR047109">
    <property type="entry name" value="CAD-like"/>
</dbReference>
<keyword evidence="10" id="KW-0614">Plasmid</keyword>
<evidence type="ECO:0000256" key="4">
    <source>
        <dbReference type="ARBA" id="ARBA00022833"/>
    </source>
</evidence>
<dbReference type="AlphaFoldDB" id="A0A9Q8L3A9"/>
<gene>
    <name evidence="10" type="ORF">H2787_17595</name>
</gene>
<dbReference type="EC" id="1.1.1.2" evidence="7"/>
<keyword evidence="4 8" id="KW-0862">Zinc</keyword>
<evidence type="ECO:0000256" key="6">
    <source>
        <dbReference type="ARBA" id="ARBA00023002"/>
    </source>
</evidence>
<dbReference type="SUPFAM" id="SSF51735">
    <property type="entry name" value="NAD(P)-binding Rossmann-fold domains"/>
    <property type="match status" value="1"/>
</dbReference>
<dbReference type="Gene3D" id="3.90.180.10">
    <property type="entry name" value="Medium-chain alcohol dehydrogenases, catalytic domain"/>
    <property type="match status" value="1"/>
</dbReference>
<dbReference type="RefSeq" id="WP_109291220.1">
    <property type="nucleotide sequence ID" value="NZ_JAVIDT010000022.1"/>
</dbReference>
<evidence type="ECO:0000313" key="11">
    <source>
        <dbReference type="Proteomes" id="UP001050565"/>
    </source>
</evidence>
<dbReference type="PROSITE" id="PS00065">
    <property type="entry name" value="D_2_HYDROXYACID_DH_1"/>
    <property type="match status" value="1"/>
</dbReference>
<comment type="cofactor">
    <cofactor evidence="1 8">
        <name>Zn(2+)</name>
        <dbReference type="ChEBI" id="CHEBI:29105"/>
    </cofactor>
</comment>
<keyword evidence="5" id="KW-0521">NADP</keyword>
<feature type="domain" description="Enoyl reductase (ER)" evidence="9">
    <location>
        <begin position="15"/>
        <end position="335"/>
    </location>
</feature>
<dbReference type="InterPro" id="IPR013154">
    <property type="entry name" value="ADH-like_N"/>
</dbReference>
<dbReference type="InterPro" id="IPR011032">
    <property type="entry name" value="GroES-like_sf"/>
</dbReference>
<dbReference type="Gene3D" id="3.40.50.720">
    <property type="entry name" value="NAD(P)-binding Rossmann-like Domain"/>
    <property type="match status" value="1"/>
</dbReference>
<keyword evidence="6" id="KW-0560">Oxidoreductase</keyword>
<dbReference type="InterPro" id="IPR020843">
    <property type="entry name" value="ER"/>
</dbReference>
<evidence type="ECO:0000256" key="7">
    <source>
        <dbReference type="ARBA" id="ARBA00024074"/>
    </source>
</evidence>
<dbReference type="GO" id="GO:0008106">
    <property type="term" value="F:alcohol dehydrogenase (NADP+) activity"/>
    <property type="evidence" value="ECO:0007669"/>
    <property type="project" value="UniProtKB-EC"/>
</dbReference>
<proteinExistence type="inferred from homology"/>